<gene>
    <name evidence="3" type="ORF">FPL11_09350</name>
</gene>
<feature type="binding site" evidence="2">
    <location>
        <begin position="7"/>
        <end position="14"/>
    </location>
    <ligand>
        <name>substrate</name>
    </ligand>
</feature>
<dbReference type="Gene3D" id="3.40.50.1240">
    <property type="entry name" value="Phosphoglycerate mutase-like"/>
    <property type="match status" value="1"/>
</dbReference>
<organism evidence="3 4">
    <name type="scientific">Spiribacter aquaticus</name>
    <dbReference type="NCBI Taxonomy" id="1935996"/>
    <lineage>
        <taxon>Bacteria</taxon>
        <taxon>Pseudomonadati</taxon>
        <taxon>Pseudomonadota</taxon>
        <taxon>Gammaproteobacteria</taxon>
        <taxon>Chromatiales</taxon>
        <taxon>Ectothiorhodospiraceae</taxon>
        <taxon>Spiribacter</taxon>
    </lineage>
</organism>
<dbReference type="Proteomes" id="UP000316688">
    <property type="component" value="Unassembled WGS sequence"/>
</dbReference>
<evidence type="ECO:0000313" key="3">
    <source>
        <dbReference type="EMBL" id="TVO63850.1"/>
    </source>
</evidence>
<name>A0A557RFB9_9GAMM</name>
<evidence type="ECO:0000256" key="1">
    <source>
        <dbReference type="PIRSR" id="PIRSR613078-1"/>
    </source>
</evidence>
<evidence type="ECO:0000313" key="4">
    <source>
        <dbReference type="Proteomes" id="UP000316688"/>
    </source>
</evidence>
<feature type="binding site" evidence="2">
    <location>
        <position position="65"/>
    </location>
    <ligand>
        <name>substrate</name>
    </ligand>
</feature>
<accession>A0A557RFB9</accession>
<dbReference type="CDD" id="cd07067">
    <property type="entry name" value="HP_PGM_like"/>
    <property type="match status" value="1"/>
</dbReference>
<feature type="active site" description="Tele-phosphohistidine intermediate" evidence="1">
    <location>
        <position position="8"/>
    </location>
</feature>
<dbReference type="PANTHER" id="PTHR48100">
    <property type="entry name" value="BROAD-SPECIFICITY PHOSPHATASE YOR283W-RELATED"/>
    <property type="match status" value="1"/>
</dbReference>
<proteinExistence type="predicted"/>
<dbReference type="GO" id="GO:0016791">
    <property type="term" value="F:phosphatase activity"/>
    <property type="evidence" value="ECO:0007669"/>
    <property type="project" value="TreeGrafter"/>
</dbReference>
<dbReference type="GO" id="GO:0005737">
    <property type="term" value="C:cytoplasm"/>
    <property type="evidence" value="ECO:0007669"/>
    <property type="project" value="TreeGrafter"/>
</dbReference>
<dbReference type="SUPFAM" id="SSF53254">
    <property type="entry name" value="Phosphoglycerate mutase-like"/>
    <property type="match status" value="1"/>
</dbReference>
<evidence type="ECO:0000256" key="2">
    <source>
        <dbReference type="PIRSR" id="PIRSR613078-2"/>
    </source>
</evidence>
<protein>
    <submittedName>
        <fullName evidence="3">Histidine phosphatase family protein</fullName>
    </submittedName>
</protein>
<dbReference type="Pfam" id="PF00300">
    <property type="entry name" value="His_Phos_1"/>
    <property type="match status" value="1"/>
</dbReference>
<comment type="caution">
    <text evidence="3">The sequence shown here is derived from an EMBL/GenBank/DDBJ whole genome shotgun (WGS) entry which is preliminary data.</text>
</comment>
<feature type="binding site" evidence="2">
    <location>
        <begin position="115"/>
        <end position="116"/>
    </location>
    <ligand>
        <name>substrate</name>
    </ligand>
</feature>
<keyword evidence="4" id="KW-1185">Reference proteome</keyword>
<dbReference type="InterPro" id="IPR029033">
    <property type="entry name" value="His_PPase_superfam"/>
</dbReference>
<dbReference type="PANTHER" id="PTHR48100:SF62">
    <property type="entry name" value="GLUCOSYL-3-PHOSPHOGLYCERATE PHOSPHATASE"/>
    <property type="match status" value="1"/>
</dbReference>
<dbReference type="SMART" id="SM00855">
    <property type="entry name" value="PGAM"/>
    <property type="match status" value="1"/>
</dbReference>
<feature type="active site" description="Proton donor/acceptor" evidence="1">
    <location>
        <position position="89"/>
    </location>
</feature>
<sequence>MRLILIRHAQTVANDEGRWQGHSDYPLTPAGQAQAQALADALAHEEARQPGEWIDPVLYSSSLGRALATARPIGQALSVPIASRDALREYDVGVFSGCTATDLDRDYPQIIERFRRDGHWDDVPQAEPVAARAQRAEAVINQLLADHADGQTVIAVTHGGFMQYLVAALLGTRRIWGFRPENTARFEFTLSAAAQREDSGSLGGLSTYRCRINRFNDCVHLNSVSRR</sequence>
<dbReference type="RefSeq" id="WP_144348366.1">
    <property type="nucleotide sequence ID" value="NZ_VMKP01000004.1"/>
</dbReference>
<dbReference type="InterPro" id="IPR050275">
    <property type="entry name" value="PGM_Phosphatase"/>
</dbReference>
<dbReference type="EMBL" id="VMKP01000004">
    <property type="protein sequence ID" value="TVO63850.1"/>
    <property type="molecule type" value="Genomic_DNA"/>
</dbReference>
<dbReference type="InterPro" id="IPR013078">
    <property type="entry name" value="His_Pase_superF_clade-1"/>
</dbReference>
<dbReference type="AlphaFoldDB" id="A0A557RFB9"/>
<reference evidence="3 4" key="1">
    <citation type="submission" date="2019-07" db="EMBL/GenBank/DDBJ databases">
        <title>Reclasification of Spiribacter aquaticus.</title>
        <authorList>
            <person name="Leon M.J."/>
            <person name="Sanchez-Porro C."/>
            <person name="Ventosa A."/>
        </authorList>
    </citation>
    <scope>NUCLEOTIDE SEQUENCE [LARGE SCALE GENOMIC DNA]</scope>
    <source>
        <strain evidence="3 4">SP30</strain>
    </source>
</reference>